<dbReference type="AlphaFoldDB" id="A0A0D0ACJ2"/>
<reference evidence="2" key="2">
    <citation type="submission" date="2015-01" db="EMBL/GenBank/DDBJ databases">
        <title>Evolutionary Origins and Diversification of the Mycorrhizal Mutualists.</title>
        <authorList>
            <consortium name="DOE Joint Genome Institute"/>
            <consortium name="Mycorrhizal Genomics Consortium"/>
            <person name="Kohler A."/>
            <person name="Kuo A."/>
            <person name="Nagy L.G."/>
            <person name="Floudas D."/>
            <person name="Copeland A."/>
            <person name="Barry K.W."/>
            <person name="Cichocki N."/>
            <person name="Veneault-Fourrey C."/>
            <person name="LaButti K."/>
            <person name="Lindquist E.A."/>
            <person name="Lipzen A."/>
            <person name="Lundell T."/>
            <person name="Morin E."/>
            <person name="Murat C."/>
            <person name="Riley R."/>
            <person name="Ohm R."/>
            <person name="Sun H."/>
            <person name="Tunlid A."/>
            <person name="Henrissat B."/>
            <person name="Grigoriev I.V."/>
            <person name="Hibbett D.S."/>
            <person name="Martin F."/>
        </authorList>
    </citation>
    <scope>NUCLEOTIDE SEQUENCE [LARGE SCALE GENOMIC DNA]</scope>
    <source>
        <strain evidence="2">UH-Slu-Lm8-n1</strain>
    </source>
</reference>
<name>A0A0D0ACJ2_9AGAM</name>
<evidence type="ECO:0000313" key="2">
    <source>
        <dbReference type="Proteomes" id="UP000054485"/>
    </source>
</evidence>
<organism evidence="1 2">
    <name type="scientific">Suillus luteus UH-Slu-Lm8-n1</name>
    <dbReference type="NCBI Taxonomy" id="930992"/>
    <lineage>
        <taxon>Eukaryota</taxon>
        <taxon>Fungi</taxon>
        <taxon>Dikarya</taxon>
        <taxon>Basidiomycota</taxon>
        <taxon>Agaricomycotina</taxon>
        <taxon>Agaricomycetes</taxon>
        <taxon>Agaricomycetidae</taxon>
        <taxon>Boletales</taxon>
        <taxon>Suillineae</taxon>
        <taxon>Suillaceae</taxon>
        <taxon>Suillus</taxon>
    </lineage>
</organism>
<dbReference type="Proteomes" id="UP000054485">
    <property type="component" value="Unassembled WGS sequence"/>
</dbReference>
<dbReference type="EMBL" id="KN836507">
    <property type="protein sequence ID" value="KIK31952.1"/>
    <property type="molecule type" value="Genomic_DNA"/>
</dbReference>
<dbReference type="HOGENOM" id="CLU_121093_0_0_1"/>
<sequence>MARKHAWDHALEDAIKSISIQPSLTGYISKCIALCGKGLVWEAMVAFDIASAEIPVQDQYGYDTVPNFFLGMQEYSRTSRLRPQSRIGRLKRFRLAMTRSEKNPPPAPPITAPPVTTTALKTHLRHLFTWLPHHTTPPAVDVHFAQGLQHDAELIPDEDYHAFLSPDPNMQQQHQAVAVQVDYGEHGGGRSCCC</sequence>
<reference evidence="1 2" key="1">
    <citation type="submission" date="2014-04" db="EMBL/GenBank/DDBJ databases">
        <authorList>
            <consortium name="DOE Joint Genome Institute"/>
            <person name="Kuo A."/>
            <person name="Ruytinx J."/>
            <person name="Rineau F."/>
            <person name="Colpaert J."/>
            <person name="Kohler A."/>
            <person name="Nagy L.G."/>
            <person name="Floudas D."/>
            <person name="Copeland A."/>
            <person name="Barry K.W."/>
            <person name="Cichocki N."/>
            <person name="Veneault-Fourrey C."/>
            <person name="LaButti K."/>
            <person name="Lindquist E.A."/>
            <person name="Lipzen A."/>
            <person name="Lundell T."/>
            <person name="Morin E."/>
            <person name="Murat C."/>
            <person name="Sun H."/>
            <person name="Tunlid A."/>
            <person name="Henrissat B."/>
            <person name="Grigoriev I.V."/>
            <person name="Hibbett D.S."/>
            <person name="Martin F."/>
            <person name="Nordberg H.P."/>
            <person name="Cantor M.N."/>
            <person name="Hua S.X."/>
        </authorList>
    </citation>
    <scope>NUCLEOTIDE SEQUENCE [LARGE SCALE GENOMIC DNA]</scope>
    <source>
        <strain evidence="1 2">UH-Slu-Lm8-n1</strain>
    </source>
</reference>
<keyword evidence="2" id="KW-1185">Reference proteome</keyword>
<gene>
    <name evidence="1" type="ORF">CY34DRAFT_19412</name>
</gene>
<proteinExistence type="predicted"/>
<dbReference type="OrthoDB" id="2683943at2759"/>
<protein>
    <submittedName>
        <fullName evidence="1">Uncharacterized protein</fullName>
    </submittedName>
</protein>
<dbReference type="InParanoid" id="A0A0D0ACJ2"/>
<accession>A0A0D0ACJ2</accession>
<evidence type="ECO:0000313" key="1">
    <source>
        <dbReference type="EMBL" id="KIK31952.1"/>
    </source>
</evidence>